<proteinExistence type="inferred from homology"/>
<organism evidence="6 7">
    <name type="scientific">Halobacteroides halobius (strain ATCC 35273 / DSM 5150 / MD-1)</name>
    <dbReference type="NCBI Taxonomy" id="748449"/>
    <lineage>
        <taxon>Bacteria</taxon>
        <taxon>Bacillati</taxon>
        <taxon>Bacillota</taxon>
        <taxon>Clostridia</taxon>
        <taxon>Halanaerobiales</taxon>
        <taxon>Halobacteroidaceae</taxon>
        <taxon>Halobacteroides</taxon>
    </lineage>
</organism>
<evidence type="ECO:0000313" key="7">
    <source>
        <dbReference type="Proteomes" id="UP000010880"/>
    </source>
</evidence>
<dbReference type="InterPro" id="IPR011078">
    <property type="entry name" value="PyrdxlP_homeostasis"/>
</dbReference>
<dbReference type="InterPro" id="IPR029066">
    <property type="entry name" value="PLP-binding_barrel"/>
</dbReference>
<keyword evidence="7" id="KW-1185">Reference proteome</keyword>
<dbReference type="OrthoDB" id="9804072at2"/>
<accession>L0K8G1</accession>
<dbReference type="CDD" id="cd00635">
    <property type="entry name" value="PLPDE_III_YBL036c_like"/>
    <property type="match status" value="1"/>
</dbReference>
<dbReference type="PIRSF" id="PIRSF004848">
    <property type="entry name" value="YBL036c_PLPDEIII"/>
    <property type="match status" value="1"/>
</dbReference>
<evidence type="ECO:0000256" key="4">
    <source>
        <dbReference type="RuleBase" id="RU004514"/>
    </source>
</evidence>
<evidence type="ECO:0000256" key="3">
    <source>
        <dbReference type="PIRSR" id="PIRSR004848-1"/>
    </source>
</evidence>
<dbReference type="Proteomes" id="UP000010880">
    <property type="component" value="Chromosome"/>
</dbReference>
<feature type="domain" description="Alanine racemase N-terminal" evidence="5">
    <location>
        <begin position="8"/>
        <end position="229"/>
    </location>
</feature>
<dbReference type="SUPFAM" id="SSF51419">
    <property type="entry name" value="PLP-binding barrel"/>
    <property type="match status" value="1"/>
</dbReference>
<dbReference type="HOGENOM" id="CLU_059988_1_0_9"/>
<dbReference type="Pfam" id="PF01168">
    <property type="entry name" value="Ala_racemase_N"/>
    <property type="match status" value="1"/>
</dbReference>
<comment type="cofactor">
    <cofactor evidence="3">
        <name>pyridoxal 5'-phosphate</name>
        <dbReference type="ChEBI" id="CHEBI:597326"/>
    </cofactor>
</comment>
<dbReference type="KEGG" id="hhl:Halha_0849"/>
<dbReference type="EMBL" id="CP003359">
    <property type="protein sequence ID" value="AGB40815.1"/>
    <property type="molecule type" value="Genomic_DNA"/>
</dbReference>
<dbReference type="NCBIfam" id="TIGR00044">
    <property type="entry name" value="YggS family pyridoxal phosphate-dependent enzyme"/>
    <property type="match status" value="1"/>
</dbReference>
<dbReference type="AlphaFoldDB" id="L0K8G1"/>
<dbReference type="InterPro" id="IPR001608">
    <property type="entry name" value="Ala_racemase_N"/>
</dbReference>
<dbReference type="Gene3D" id="3.20.20.10">
    <property type="entry name" value="Alanine racemase"/>
    <property type="match status" value="1"/>
</dbReference>
<gene>
    <name evidence="6" type="ordered locus">Halha_0849</name>
</gene>
<dbReference type="PROSITE" id="PS01211">
    <property type="entry name" value="UPF0001"/>
    <property type="match status" value="1"/>
</dbReference>
<evidence type="ECO:0000313" key="6">
    <source>
        <dbReference type="EMBL" id="AGB40815.1"/>
    </source>
</evidence>
<comment type="function">
    <text evidence="2">Pyridoxal 5'-phosphate (PLP)-binding protein, which is involved in PLP homeostasis.</text>
</comment>
<dbReference type="PANTHER" id="PTHR10146">
    <property type="entry name" value="PROLINE SYNTHETASE CO-TRANSCRIBED BACTERIAL HOMOLOG PROTEIN"/>
    <property type="match status" value="1"/>
</dbReference>
<sequence length="232" mass="26823">MQQVKKRLKRIKERVKEAALKAGRNPEDIKVVAVSKTHSLDKIKQVSQAGIISFGESRVQELRDKYETMPHLDWHMIGHLQRNKVKYLARMKNCKLIHSVDSLRLAKKIEDRAQKADRQMNVLIQVNIAKDKNKYGLAPEKINDFLTKVATLDYLQVKGLMTLVPYVDDPEEVRPYFRELRELFTEIKARQISGIKMKELSMGMTNDFEIAIEEGATIVRIGRGIFGARDYK</sequence>
<name>L0K8G1_HALHC</name>
<dbReference type="GO" id="GO:0030170">
    <property type="term" value="F:pyridoxal phosphate binding"/>
    <property type="evidence" value="ECO:0007669"/>
    <property type="project" value="UniProtKB-UniRule"/>
</dbReference>
<reference evidence="7" key="1">
    <citation type="submission" date="2012-02" db="EMBL/GenBank/DDBJ databases">
        <title>The complete genome of Halobacteroides halobius DSM 5150.</title>
        <authorList>
            <person name="Lucas S."/>
            <person name="Copeland A."/>
            <person name="Lapidus A."/>
            <person name="Glavina del Rio T."/>
            <person name="Dalin E."/>
            <person name="Tice H."/>
            <person name="Bruce D."/>
            <person name="Goodwin L."/>
            <person name="Pitluck S."/>
            <person name="Peters L."/>
            <person name="Mikhailova N."/>
            <person name="Gu W."/>
            <person name="Kyrpides N."/>
            <person name="Mavromatis K."/>
            <person name="Ivanova N."/>
            <person name="Brettin T."/>
            <person name="Detter J.C."/>
            <person name="Han C."/>
            <person name="Larimer F."/>
            <person name="Land M."/>
            <person name="Hauser L."/>
            <person name="Markowitz V."/>
            <person name="Cheng J.-F."/>
            <person name="Hugenholtz P."/>
            <person name="Woyke T."/>
            <person name="Wu D."/>
            <person name="Tindall B."/>
            <person name="Pomrenke H."/>
            <person name="Brambilla E."/>
            <person name="Klenk H.-P."/>
            <person name="Eisen J.A."/>
        </authorList>
    </citation>
    <scope>NUCLEOTIDE SEQUENCE [LARGE SCALE GENOMIC DNA]</scope>
    <source>
        <strain evidence="7">ATCC 35273 / DSM 5150 / MD-1</strain>
    </source>
</reference>
<comment type="similarity">
    <text evidence="2 4">Belongs to the pyridoxal phosphate-binding protein YggS/PROSC family.</text>
</comment>
<dbReference type="FunFam" id="3.20.20.10:FF:000018">
    <property type="entry name" value="Pyridoxal phosphate homeostasis protein"/>
    <property type="match status" value="1"/>
</dbReference>
<dbReference type="RefSeq" id="WP_015326540.1">
    <property type="nucleotide sequence ID" value="NC_019978.1"/>
</dbReference>
<dbReference type="PATRIC" id="fig|748449.3.peg.808"/>
<evidence type="ECO:0000256" key="1">
    <source>
        <dbReference type="ARBA" id="ARBA00022898"/>
    </source>
</evidence>
<dbReference type="PANTHER" id="PTHR10146:SF14">
    <property type="entry name" value="PYRIDOXAL PHOSPHATE HOMEOSTASIS PROTEIN"/>
    <property type="match status" value="1"/>
</dbReference>
<dbReference type="eggNOG" id="COG0325">
    <property type="taxonomic scope" value="Bacteria"/>
</dbReference>
<dbReference type="HAMAP" id="MF_02087">
    <property type="entry name" value="PLP_homeostasis"/>
    <property type="match status" value="1"/>
</dbReference>
<keyword evidence="1 2" id="KW-0663">Pyridoxal phosphate</keyword>
<evidence type="ECO:0000259" key="5">
    <source>
        <dbReference type="Pfam" id="PF01168"/>
    </source>
</evidence>
<evidence type="ECO:0000256" key="2">
    <source>
        <dbReference type="HAMAP-Rule" id="MF_02087"/>
    </source>
</evidence>
<dbReference type="STRING" id="748449.Halha_0849"/>
<protein>
    <recommendedName>
        <fullName evidence="2">Pyridoxal phosphate homeostasis protein</fullName>
        <shortName evidence="2">PLP homeostasis protein</shortName>
    </recommendedName>
</protein>
<feature type="modified residue" description="N6-(pyridoxal phosphate)lysine" evidence="2 3">
    <location>
        <position position="36"/>
    </location>
</feature>